<sequence length="430" mass="48658">MSTPTLRWLQIHQYEQFEPARIDFSRSENLILGLNGAGKTQLLKLIRAVLHLDFGEFLRQPFDVEFELSTHGVGEDAAAIVVRGHVFNAIHLPRFQNSEDLLKKLDKAAEESDTLGATVHFESDGGGFSLVLAGDTIRYQADDGSFVEEYAYRDRGELKPRKLVTAQGPSLKQMTGSLLPVCEACFVGESDREFEVLTNSLEFSFGRYFDPKHLATFTGFGDGTGRMWWHDVVRLLVRAWSSRENRWLNGVDLAIPVELLDKWQAPLRIRKITLHPQVVREAVRDGEPEFECRGLGLRVDLGAGTRVAHSGLTFGQRRYLYAGLVSLPRPGIPIVCDEIDNGMHPRLVRNLLELWDARQLFLASHNHLVIDSTNFWSPQDISEKIHIIRRRGDGRQVVNTFDEAMARELYKNIEVGLQSPSDVLEAEGLW</sequence>
<dbReference type="RefSeq" id="WP_272086485.1">
    <property type="nucleotide sequence ID" value="NZ_JAQNDL010000001.1"/>
</dbReference>
<evidence type="ECO:0000259" key="1">
    <source>
        <dbReference type="Pfam" id="PF13476"/>
    </source>
</evidence>
<comment type="caution">
    <text evidence="2">The sequence shown here is derived from an EMBL/GenBank/DDBJ whole genome shotgun (WGS) entry which is preliminary data.</text>
</comment>
<dbReference type="Gene3D" id="3.40.50.300">
    <property type="entry name" value="P-loop containing nucleotide triphosphate hydrolases"/>
    <property type="match status" value="1"/>
</dbReference>
<reference evidence="2 3" key="1">
    <citation type="submission" date="2022-11" db="EMBL/GenBank/DDBJ databases">
        <title>Minimal conservation of predation-associated metabolite biosynthetic gene clusters underscores biosynthetic potential of Myxococcota including descriptions for ten novel species: Archangium lansinium sp. nov., Myxococcus landrumus sp. nov., Nannocystis bai.</title>
        <authorList>
            <person name="Ahearne A."/>
            <person name="Stevens C."/>
            <person name="Dowd S."/>
        </authorList>
    </citation>
    <scope>NUCLEOTIDE SEQUENCE [LARGE SCALE GENOMIC DNA]</scope>
    <source>
        <strain evidence="2 3">BB15-2</strain>
    </source>
</reference>
<organism evidence="2 3">
    <name type="scientific">Nannocystis bainbridge</name>
    <dbReference type="NCBI Taxonomy" id="2995303"/>
    <lineage>
        <taxon>Bacteria</taxon>
        <taxon>Pseudomonadati</taxon>
        <taxon>Myxococcota</taxon>
        <taxon>Polyangia</taxon>
        <taxon>Nannocystales</taxon>
        <taxon>Nannocystaceae</taxon>
        <taxon>Nannocystis</taxon>
    </lineage>
</organism>
<dbReference type="Proteomes" id="UP001221686">
    <property type="component" value="Unassembled WGS sequence"/>
</dbReference>
<gene>
    <name evidence="2" type="ORF">POL25_13955</name>
</gene>
<dbReference type="Pfam" id="PF13476">
    <property type="entry name" value="AAA_23"/>
    <property type="match status" value="1"/>
</dbReference>
<dbReference type="EMBL" id="JAQNDL010000001">
    <property type="protein sequence ID" value="MDC0718005.1"/>
    <property type="molecule type" value="Genomic_DNA"/>
</dbReference>
<evidence type="ECO:0000313" key="3">
    <source>
        <dbReference type="Proteomes" id="UP001221686"/>
    </source>
</evidence>
<protein>
    <submittedName>
        <fullName evidence="2">AAA family ATPase</fullName>
    </submittedName>
</protein>
<feature type="domain" description="Rad50/SbcC-type AAA" evidence="1">
    <location>
        <begin position="9"/>
        <end position="71"/>
    </location>
</feature>
<accession>A0ABT5DWS2</accession>
<dbReference type="InterPro" id="IPR027417">
    <property type="entry name" value="P-loop_NTPase"/>
</dbReference>
<dbReference type="SUPFAM" id="SSF52540">
    <property type="entry name" value="P-loop containing nucleoside triphosphate hydrolases"/>
    <property type="match status" value="1"/>
</dbReference>
<dbReference type="InterPro" id="IPR038729">
    <property type="entry name" value="Rad50/SbcC_AAA"/>
</dbReference>
<name>A0ABT5DWS2_9BACT</name>
<proteinExistence type="predicted"/>
<keyword evidence="3" id="KW-1185">Reference proteome</keyword>
<evidence type="ECO:0000313" key="2">
    <source>
        <dbReference type="EMBL" id="MDC0718005.1"/>
    </source>
</evidence>